<dbReference type="EMBL" id="JAEMWZ010000200">
    <property type="protein sequence ID" value="KAG7131666.1"/>
    <property type="molecule type" value="Genomic_DNA"/>
</dbReference>
<dbReference type="Proteomes" id="UP000689129">
    <property type="component" value="Unassembled WGS sequence"/>
</dbReference>
<dbReference type="InterPro" id="IPR004841">
    <property type="entry name" value="AA-permease/SLC12A_dom"/>
</dbReference>
<evidence type="ECO:0000313" key="11">
    <source>
        <dbReference type="Proteomes" id="UP000044602"/>
    </source>
</evidence>
<keyword evidence="3 7" id="KW-0812">Transmembrane</keyword>
<dbReference type="Gene3D" id="1.20.1740.10">
    <property type="entry name" value="Amino acid/polyamine transporter I"/>
    <property type="match status" value="1"/>
</dbReference>
<evidence type="ECO:0000256" key="4">
    <source>
        <dbReference type="ARBA" id="ARBA00022970"/>
    </source>
</evidence>
<dbReference type="OrthoDB" id="3900342at2759"/>
<dbReference type="STRING" id="100787.A0A0G4KKX1"/>
<accession>A0A0G4KKX1</accession>
<feature type="domain" description="Amino acid permease/ SLC12A" evidence="8">
    <location>
        <begin position="56"/>
        <end position="520"/>
    </location>
</feature>
<feature type="transmembrane region" description="Helical" evidence="7">
    <location>
        <begin position="386"/>
        <end position="404"/>
    </location>
</feature>
<evidence type="ECO:0000256" key="2">
    <source>
        <dbReference type="ARBA" id="ARBA00022448"/>
    </source>
</evidence>
<proteinExistence type="predicted"/>
<reference evidence="10" key="2">
    <citation type="journal article" date="2021" name="Mol. Plant Pathol.">
        <title>A 20-kb lineage-specific genomic region tames virulence in pathogenic amphidiploid Verticillium longisporum.</title>
        <authorList>
            <person name="Harting R."/>
            <person name="Starke J."/>
            <person name="Kusch H."/>
            <person name="Poggeler S."/>
            <person name="Maurus I."/>
            <person name="Schluter R."/>
            <person name="Landesfeind M."/>
            <person name="Bulla I."/>
            <person name="Nowrousian M."/>
            <person name="de Jonge R."/>
            <person name="Stahlhut G."/>
            <person name="Hoff K.J."/>
            <person name="Asshauer K.P."/>
            <person name="Thurmer A."/>
            <person name="Stanke M."/>
            <person name="Daniel R."/>
            <person name="Morgenstern B."/>
            <person name="Thomma B.P.H.J."/>
            <person name="Kronstad J.W."/>
            <person name="Braus-Stromeyer S.A."/>
            <person name="Braus G.H."/>
        </authorList>
    </citation>
    <scope>NUCLEOTIDE SEQUENCE</scope>
    <source>
        <strain evidence="10">Vl32</strain>
    </source>
</reference>
<comment type="subcellular location">
    <subcellularLocation>
        <location evidence="1">Membrane</location>
        <topology evidence="1">Multi-pass membrane protein</topology>
    </subcellularLocation>
</comment>
<evidence type="ECO:0000256" key="6">
    <source>
        <dbReference type="ARBA" id="ARBA00023136"/>
    </source>
</evidence>
<dbReference type="EMBL" id="CVQH01002002">
    <property type="protein sequence ID" value="CRK08093.1"/>
    <property type="molecule type" value="Genomic_DNA"/>
</dbReference>
<protein>
    <submittedName>
        <fullName evidence="10">Proline-specific permease like protein</fullName>
    </submittedName>
</protein>
<evidence type="ECO:0000259" key="8">
    <source>
        <dbReference type="Pfam" id="PF00324"/>
    </source>
</evidence>
<gene>
    <name evidence="9" type="ORF">BN1708_009807</name>
    <name evidence="10" type="ORF">HYQ45_009807</name>
</gene>
<evidence type="ECO:0000313" key="9">
    <source>
        <dbReference type="EMBL" id="CRK08093.1"/>
    </source>
</evidence>
<dbReference type="GO" id="GO:0015171">
    <property type="term" value="F:amino acid transmembrane transporter activity"/>
    <property type="evidence" value="ECO:0007669"/>
    <property type="project" value="TreeGrafter"/>
</dbReference>
<keyword evidence="6 7" id="KW-0472">Membrane</keyword>
<dbReference type="FunFam" id="1.20.1740.10:FF:000006">
    <property type="entry name" value="General amino acid permease"/>
    <property type="match status" value="1"/>
</dbReference>
<dbReference type="Proteomes" id="UP000044602">
    <property type="component" value="Unassembled WGS sequence"/>
</dbReference>
<feature type="transmembrane region" description="Helical" evidence="7">
    <location>
        <begin position="460"/>
        <end position="481"/>
    </location>
</feature>
<evidence type="ECO:0000256" key="3">
    <source>
        <dbReference type="ARBA" id="ARBA00022692"/>
    </source>
</evidence>
<feature type="transmembrane region" description="Helical" evidence="7">
    <location>
        <begin position="59"/>
        <end position="78"/>
    </location>
</feature>
<feature type="transmembrane region" description="Helical" evidence="7">
    <location>
        <begin position="166"/>
        <end position="188"/>
    </location>
</feature>
<organism evidence="9 11">
    <name type="scientific">Verticillium longisporum</name>
    <name type="common">Verticillium dahliae var. longisporum</name>
    <dbReference type="NCBI Taxonomy" id="100787"/>
    <lineage>
        <taxon>Eukaryota</taxon>
        <taxon>Fungi</taxon>
        <taxon>Dikarya</taxon>
        <taxon>Ascomycota</taxon>
        <taxon>Pezizomycotina</taxon>
        <taxon>Sordariomycetes</taxon>
        <taxon>Hypocreomycetidae</taxon>
        <taxon>Glomerellales</taxon>
        <taxon>Plectosphaerellaceae</taxon>
        <taxon>Verticillium</taxon>
    </lineage>
</organism>
<evidence type="ECO:0000256" key="5">
    <source>
        <dbReference type="ARBA" id="ARBA00022989"/>
    </source>
</evidence>
<keyword evidence="4" id="KW-0029">Amino-acid transport</keyword>
<keyword evidence="5 7" id="KW-1133">Transmembrane helix</keyword>
<evidence type="ECO:0000313" key="10">
    <source>
        <dbReference type="EMBL" id="KAG7131666.1"/>
    </source>
</evidence>
<dbReference type="Pfam" id="PF00324">
    <property type="entry name" value="AA_permease"/>
    <property type="match status" value="1"/>
</dbReference>
<sequence>MEKGYDSHSPSGAPDVEHRGDAVEFAGDVNFKTLNDGTPDLVAQNDQLHRGLKSRHIQFLALGGAIGTGLFVGSGAILSVVGPAPLFMGYLSMMLIVWNIMNELGEMATYLPLKGISIPYFVERFVEPSLGFAAGWNYWYAYAMLVGAEASAGAILLDYWNTPVPAAVWITIILIVTLALNIFAVSIFGEAEFWFASIKLLTILGLIMTSLVIMLGGAPDGDRKGFRYWNKPGAFKPYMADGSTGRFLAYWSGFSRAGFAFITSPELIALAAGETVAPRRNVPKAARRFIYRLAVFYGLGSLMIGVIVPSDNPNLLNPDSNANSSPWVIGIQLAGIGVLNHIINAAILTSAWSAGNAFLYSGSRILYSLSLNGQAPKFCARTSKNGVPYVAILCTWAIGLLAYLNVSTNGATVFTWFMNISTISGYIAWIVVMITYIRFRKAMIFHNMMHRMPYKTPLQPYATWICLVVLIILTLTNGFQLFFPGQFDVQDFLAAYITIPIFFVLYLGHKLWFRTPLARKIADVDVVTGVKEMEELAAMDVEPVAKNWLQKVWFWIA</sequence>
<dbReference type="GO" id="GO:0016020">
    <property type="term" value="C:membrane"/>
    <property type="evidence" value="ECO:0007669"/>
    <property type="project" value="UniProtKB-SubCell"/>
</dbReference>
<keyword evidence="11" id="KW-1185">Reference proteome</keyword>
<dbReference type="InterPro" id="IPR050524">
    <property type="entry name" value="APC_YAT"/>
</dbReference>
<reference evidence="9 11" key="1">
    <citation type="submission" date="2015-05" db="EMBL/GenBank/DDBJ databases">
        <authorList>
            <person name="Wang D.B."/>
            <person name="Wang M."/>
        </authorList>
    </citation>
    <scope>NUCLEOTIDE SEQUENCE [LARGE SCALE GENOMIC DNA]</scope>
    <source>
        <strain evidence="9">VL1</strain>
    </source>
</reference>
<dbReference type="PANTHER" id="PTHR43341">
    <property type="entry name" value="AMINO ACID PERMEASE"/>
    <property type="match status" value="1"/>
</dbReference>
<keyword evidence="2" id="KW-0813">Transport</keyword>
<dbReference type="PIRSF" id="PIRSF006060">
    <property type="entry name" value="AA_transporter"/>
    <property type="match status" value="1"/>
</dbReference>
<feature type="transmembrane region" description="Helical" evidence="7">
    <location>
        <begin position="328"/>
        <end position="354"/>
    </location>
</feature>
<feature type="transmembrane region" description="Helical" evidence="7">
    <location>
        <begin position="139"/>
        <end position="160"/>
    </location>
</feature>
<feature type="transmembrane region" description="Helical" evidence="7">
    <location>
        <begin position="493"/>
        <end position="513"/>
    </location>
</feature>
<name>A0A0G4KKX1_VERLO</name>
<evidence type="ECO:0000256" key="7">
    <source>
        <dbReference type="SAM" id="Phobius"/>
    </source>
</evidence>
<feature type="transmembrane region" description="Helical" evidence="7">
    <location>
        <begin position="416"/>
        <end position="439"/>
    </location>
</feature>
<feature type="transmembrane region" description="Helical" evidence="7">
    <location>
        <begin position="200"/>
        <end position="218"/>
    </location>
</feature>
<dbReference type="AlphaFoldDB" id="A0A0G4KKX1"/>
<feature type="transmembrane region" description="Helical" evidence="7">
    <location>
        <begin position="289"/>
        <end position="308"/>
    </location>
</feature>
<dbReference type="PANTHER" id="PTHR43341:SF36">
    <property type="entry name" value="PROLINE-SPECIFIC PERMEASE"/>
    <property type="match status" value="1"/>
</dbReference>
<evidence type="ECO:0000256" key="1">
    <source>
        <dbReference type="ARBA" id="ARBA00004141"/>
    </source>
</evidence>